<reference evidence="8" key="1">
    <citation type="submission" date="2017-11" db="EMBL/GenBank/DDBJ databases">
        <authorList>
            <person name="Chan K.G."/>
            <person name="Lee L.S."/>
        </authorList>
    </citation>
    <scope>NUCLEOTIDE SEQUENCE [LARGE SCALE GENOMIC DNA]</scope>
    <source>
        <strain evidence="8">DSM 100970</strain>
    </source>
</reference>
<feature type="short sequence motif" description="GXSXG" evidence="4">
    <location>
        <begin position="97"/>
        <end position="101"/>
    </location>
</feature>
<sequence length="322" mass="34679">MSEMRYKILLLSCLFLSFSKSYSAENESVVSNPELLAFINESNLPPESTTAIKVSKNISPPLIIGLALGGGAAKGFAHIGVIKALEENGIKPQIITGTSAGSIVGSLYAYGYTPTELQTISYQLDELNLADFTISKNGVIKGEKLQRFIDARVKNTPLQKLKLNYTAVATDLDSGQSIGFNNGDTGIAVRASCSIPNVFTPVVMNGHRYVDGGLSAPVPVSYARKAGATFVIAVDITAKPEQGRSGFLSNFDQTINILSIKLLNEQLKLADIVIKPDISQLSSFAFDKKKEAITLGYKAAMSQMPLIKQKLKEVEQSPQVKN</sequence>
<keyword evidence="1 4" id="KW-0378">Hydrolase</keyword>
<evidence type="ECO:0000256" key="3">
    <source>
        <dbReference type="ARBA" id="ARBA00023098"/>
    </source>
</evidence>
<dbReference type="InterPro" id="IPR002641">
    <property type="entry name" value="PNPLA_dom"/>
</dbReference>
<feature type="signal peptide" evidence="5">
    <location>
        <begin position="1"/>
        <end position="23"/>
    </location>
</feature>
<feature type="short sequence motif" description="DGA/G" evidence="4">
    <location>
        <begin position="211"/>
        <end position="213"/>
    </location>
</feature>
<keyword evidence="3 4" id="KW-0443">Lipid metabolism</keyword>
<dbReference type="PROSITE" id="PS51635">
    <property type="entry name" value="PNPLA"/>
    <property type="match status" value="1"/>
</dbReference>
<dbReference type="GO" id="GO:0016042">
    <property type="term" value="P:lipid catabolic process"/>
    <property type="evidence" value="ECO:0007669"/>
    <property type="project" value="UniProtKB-UniRule"/>
</dbReference>
<protein>
    <recommendedName>
        <fullName evidence="6">PNPLA domain-containing protein</fullName>
    </recommendedName>
</protein>
<evidence type="ECO:0000313" key="8">
    <source>
        <dbReference type="Proteomes" id="UP000236655"/>
    </source>
</evidence>
<dbReference type="Gene3D" id="3.40.1090.10">
    <property type="entry name" value="Cytosolic phospholipase A2 catalytic domain"/>
    <property type="match status" value="1"/>
</dbReference>
<keyword evidence="5" id="KW-0732">Signal</keyword>
<dbReference type="GO" id="GO:0016787">
    <property type="term" value="F:hydrolase activity"/>
    <property type="evidence" value="ECO:0007669"/>
    <property type="project" value="UniProtKB-UniRule"/>
</dbReference>
<evidence type="ECO:0000256" key="1">
    <source>
        <dbReference type="ARBA" id="ARBA00022801"/>
    </source>
</evidence>
<feature type="domain" description="PNPLA" evidence="6">
    <location>
        <begin position="66"/>
        <end position="224"/>
    </location>
</feature>
<evidence type="ECO:0000256" key="4">
    <source>
        <dbReference type="PROSITE-ProRule" id="PRU01161"/>
    </source>
</evidence>
<organism evidence="7 8">
    <name type="scientific">Aquella oligotrophica</name>
    <dbReference type="NCBI Taxonomy" id="2067065"/>
    <lineage>
        <taxon>Bacteria</taxon>
        <taxon>Pseudomonadati</taxon>
        <taxon>Pseudomonadota</taxon>
        <taxon>Betaproteobacteria</taxon>
        <taxon>Neisseriales</taxon>
        <taxon>Neisseriaceae</taxon>
        <taxon>Aquella</taxon>
    </lineage>
</organism>
<dbReference type="Proteomes" id="UP000236655">
    <property type="component" value="Chromosome"/>
</dbReference>
<evidence type="ECO:0000256" key="2">
    <source>
        <dbReference type="ARBA" id="ARBA00022963"/>
    </source>
</evidence>
<dbReference type="AlphaFoldDB" id="A0A2I7N877"/>
<feature type="active site" description="Nucleophile" evidence="4">
    <location>
        <position position="99"/>
    </location>
</feature>
<evidence type="ECO:0000259" key="6">
    <source>
        <dbReference type="PROSITE" id="PS51635"/>
    </source>
</evidence>
<dbReference type="PANTHER" id="PTHR14226:SF76">
    <property type="entry name" value="NTE FAMILY PROTEIN RSSA"/>
    <property type="match status" value="1"/>
</dbReference>
<proteinExistence type="predicted"/>
<dbReference type="Pfam" id="PF01734">
    <property type="entry name" value="Patatin"/>
    <property type="match status" value="1"/>
</dbReference>
<gene>
    <name evidence="7" type="ORF">CUN60_10200</name>
</gene>
<keyword evidence="2 4" id="KW-0442">Lipid degradation</keyword>
<name>A0A2I7N877_9NEIS</name>
<dbReference type="SUPFAM" id="SSF52151">
    <property type="entry name" value="FabD/lysophospholipase-like"/>
    <property type="match status" value="1"/>
</dbReference>
<dbReference type="KEGG" id="nba:CUN60_10200"/>
<feature type="active site" description="Proton acceptor" evidence="4">
    <location>
        <position position="211"/>
    </location>
</feature>
<accession>A0A2I7N877</accession>
<dbReference type="InterPro" id="IPR050301">
    <property type="entry name" value="NTE"/>
</dbReference>
<evidence type="ECO:0000256" key="5">
    <source>
        <dbReference type="SAM" id="SignalP"/>
    </source>
</evidence>
<feature type="chain" id="PRO_5014468130" description="PNPLA domain-containing protein" evidence="5">
    <location>
        <begin position="24"/>
        <end position="322"/>
    </location>
</feature>
<dbReference type="InterPro" id="IPR016035">
    <property type="entry name" value="Acyl_Trfase/lysoPLipase"/>
</dbReference>
<dbReference type="CDD" id="cd07205">
    <property type="entry name" value="Pat_PNPLA6_PNPLA7_NTE1_like"/>
    <property type="match status" value="1"/>
</dbReference>
<dbReference type="EMBL" id="CP024847">
    <property type="protein sequence ID" value="AUR52651.1"/>
    <property type="molecule type" value="Genomic_DNA"/>
</dbReference>
<evidence type="ECO:0000313" key="7">
    <source>
        <dbReference type="EMBL" id="AUR52651.1"/>
    </source>
</evidence>
<keyword evidence="8" id="KW-1185">Reference proteome</keyword>
<comment type="caution">
    <text evidence="4">Lacks conserved residue(s) required for the propagation of feature annotation.</text>
</comment>
<dbReference type="PANTHER" id="PTHR14226">
    <property type="entry name" value="NEUROPATHY TARGET ESTERASE/SWISS CHEESE D.MELANOGASTER"/>
    <property type="match status" value="1"/>
</dbReference>